<name>A0ABP8CTJ8_9ACTN</name>
<sequence>MSQAAHETTTVAIIGAGPAGLTLANLLQRSGIDCVVLEARSRTYVERRQRAGILDNAAGQIFAEYGLADRVLANAPLEQLLEIRYQGEPRFLDVPGLAGGRAGHLVPQQLLVQRLLAAFTEDGGDLRFESLDVTLHDLDSERPWVTYRDAAGSERELRCSYVAGCDGFHGVSRRSIPEAALTTYTFEHGIGWFTVLADAPAPRYPLMGISQHGFAAQFARGPAASRFYLQYRTGVDPRQWPDEYIWQQLRLRLGDDRLPTGPVTERDVVEMRSFVVDPMAYGRLFLVGDAAHIITPMGAKGMNLALADAQVLARAVITAERDGDDADLRAYTDVCLRRTWNYQEFSRWFTEMVHDAGDDSASGPFRRQLAKARLDRLFTSPPAAAAFADLMAGTQFDA</sequence>
<evidence type="ECO:0000256" key="1">
    <source>
        <dbReference type="ARBA" id="ARBA00022630"/>
    </source>
</evidence>
<proteinExistence type="predicted"/>
<keyword evidence="2" id="KW-0274">FAD</keyword>
<dbReference type="SUPFAM" id="SSF54373">
    <property type="entry name" value="FAD-linked reductases, C-terminal domain"/>
    <property type="match status" value="1"/>
</dbReference>
<feature type="domain" description="FAD-binding" evidence="3">
    <location>
        <begin position="9"/>
        <end position="345"/>
    </location>
</feature>
<protein>
    <submittedName>
        <fullName evidence="4">4-hydroxybenzoate 3-monooxygenase</fullName>
    </submittedName>
</protein>
<dbReference type="PANTHER" id="PTHR43004:SF3">
    <property type="entry name" value="P-HYDROXYBENZOATE HYDROXYLASE"/>
    <property type="match status" value="1"/>
</dbReference>
<dbReference type="InterPro" id="IPR050641">
    <property type="entry name" value="RIFMO-like"/>
</dbReference>
<dbReference type="RefSeq" id="WP_345119882.1">
    <property type="nucleotide sequence ID" value="NZ_BAABAT010000001.1"/>
</dbReference>
<evidence type="ECO:0000256" key="2">
    <source>
        <dbReference type="ARBA" id="ARBA00022827"/>
    </source>
</evidence>
<reference evidence="5" key="1">
    <citation type="journal article" date="2019" name="Int. J. Syst. Evol. Microbiol.">
        <title>The Global Catalogue of Microorganisms (GCM) 10K type strain sequencing project: providing services to taxonomists for standard genome sequencing and annotation.</title>
        <authorList>
            <consortium name="The Broad Institute Genomics Platform"/>
            <consortium name="The Broad Institute Genome Sequencing Center for Infectious Disease"/>
            <person name="Wu L."/>
            <person name="Ma J."/>
        </authorList>
    </citation>
    <scope>NUCLEOTIDE SEQUENCE [LARGE SCALE GENOMIC DNA]</scope>
    <source>
        <strain evidence="5">JCM 17441</strain>
    </source>
</reference>
<dbReference type="Pfam" id="PF01494">
    <property type="entry name" value="FAD_binding_3"/>
    <property type="match status" value="1"/>
</dbReference>
<dbReference type="Proteomes" id="UP001500620">
    <property type="component" value="Unassembled WGS sequence"/>
</dbReference>
<keyword evidence="1" id="KW-0285">Flavoprotein</keyword>
<dbReference type="Gene3D" id="3.50.50.60">
    <property type="entry name" value="FAD/NAD(P)-binding domain"/>
    <property type="match status" value="1"/>
</dbReference>
<organism evidence="4 5">
    <name type="scientific">Dactylosporangium darangshiense</name>
    <dbReference type="NCBI Taxonomy" id="579108"/>
    <lineage>
        <taxon>Bacteria</taxon>
        <taxon>Bacillati</taxon>
        <taxon>Actinomycetota</taxon>
        <taxon>Actinomycetes</taxon>
        <taxon>Micromonosporales</taxon>
        <taxon>Micromonosporaceae</taxon>
        <taxon>Dactylosporangium</taxon>
    </lineage>
</organism>
<evidence type="ECO:0000313" key="4">
    <source>
        <dbReference type="EMBL" id="GAA4243068.1"/>
    </source>
</evidence>
<dbReference type="PRINTS" id="PR00420">
    <property type="entry name" value="RNGMNOXGNASE"/>
</dbReference>
<evidence type="ECO:0000259" key="3">
    <source>
        <dbReference type="Pfam" id="PF01494"/>
    </source>
</evidence>
<dbReference type="EMBL" id="BAABAT010000001">
    <property type="protein sequence ID" value="GAA4243068.1"/>
    <property type="molecule type" value="Genomic_DNA"/>
</dbReference>
<dbReference type="Gene3D" id="3.30.9.10">
    <property type="entry name" value="D-Amino Acid Oxidase, subunit A, domain 2"/>
    <property type="match status" value="1"/>
</dbReference>
<dbReference type="SUPFAM" id="SSF51905">
    <property type="entry name" value="FAD/NAD(P)-binding domain"/>
    <property type="match status" value="1"/>
</dbReference>
<dbReference type="InterPro" id="IPR036188">
    <property type="entry name" value="FAD/NAD-bd_sf"/>
</dbReference>
<keyword evidence="5" id="KW-1185">Reference proteome</keyword>
<dbReference type="NCBIfam" id="NF006091">
    <property type="entry name" value="PRK08243.1"/>
    <property type="match status" value="1"/>
</dbReference>
<dbReference type="PANTHER" id="PTHR43004">
    <property type="entry name" value="TRK SYSTEM POTASSIUM UPTAKE PROTEIN"/>
    <property type="match status" value="1"/>
</dbReference>
<gene>
    <name evidence="4" type="ORF">GCM10022255_000530</name>
</gene>
<accession>A0ABP8CTJ8</accession>
<dbReference type="InterPro" id="IPR002938">
    <property type="entry name" value="FAD-bd"/>
</dbReference>
<evidence type="ECO:0000313" key="5">
    <source>
        <dbReference type="Proteomes" id="UP001500620"/>
    </source>
</evidence>
<comment type="caution">
    <text evidence="4">The sequence shown here is derived from an EMBL/GenBank/DDBJ whole genome shotgun (WGS) entry which is preliminary data.</text>
</comment>